<dbReference type="GO" id="GO:0031267">
    <property type="term" value="F:small GTPase binding"/>
    <property type="evidence" value="ECO:0007669"/>
    <property type="project" value="InterPro"/>
</dbReference>
<dbReference type="GO" id="GO:0006606">
    <property type="term" value="P:protein import into nucleus"/>
    <property type="evidence" value="ECO:0007669"/>
    <property type="project" value="TreeGrafter"/>
</dbReference>
<dbReference type="PANTHER" id="PTHR12363">
    <property type="entry name" value="TRANSPORTIN 3 AND IMPORTIN 13"/>
    <property type="match status" value="1"/>
</dbReference>
<evidence type="ECO:0000256" key="7">
    <source>
        <dbReference type="ARBA" id="ARBA00023242"/>
    </source>
</evidence>
<evidence type="ECO:0000256" key="2">
    <source>
        <dbReference type="ARBA" id="ARBA00007991"/>
    </source>
</evidence>
<feature type="domain" description="Importin N-terminal" evidence="8">
    <location>
        <begin position="53"/>
        <end position="93"/>
    </location>
</feature>
<comment type="subcellular location">
    <subcellularLocation>
        <location evidence="1">Nucleus</location>
    </subcellularLocation>
</comment>
<dbReference type="SMART" id="SM00913">
    <property type="entry name" value="IBN_N"/>
    <property type="match status" value="1"/>
</dbReference>
<sequence>MEPIDIVRLEEAVVVFYRSTSQEQAHLHEWLTKVQLSAQAWQFSWQLMQLGKSQEAQFFGAITLHSKLMKFWHEVPAENRDELKQKILETIIQFAGGPKLVLNRLCIALSAYIVHMLNDWPTAIEDVINTFQNQQIPNVTKEMQLWIMLEVLQAIPEEVQIMQAIYTSVKRSTLRGEVAKRAPLVMETTETYLQMQLDREWDADAYGNMTKAVKCASTWVKNIGFSIENCQNITALLLKMVNKCYWPCVQDPDGDGCMSADENDLAEVCLKTLLYIIIQPDCHLYPITASILIKMFLDSLCDITKMEWKPDNNNEDIVSSIYTLFVSAVERHSTLLLTGITTSDPELSSLCSRLVNEILQCTDKPGIYPVEESCSSMALGFWYLLQDEVFAIAYEAERFKCWEYIRPLYAHLTRILVRKAEQPDENSIDKWTSDDLETFRCYRQDISDTFMYCYEVLRNDILDILSTVLDETIAQLQTNPTLWTKLEACIYAFQSVAEHFDGDETKQIPKLMRVLNEIPYEKMNEKLLGTALETVGSYCQWLKDNPVYIPSAIQLLVRGLSSPMSAQATLGLKELCRDCQLQMKPYAEFLLNECQAALTSGQMKNSDCVRLMFSIGKLMSLLTSDKIPNYLDIIVSPCFEELTAICQAETKTPQARIRTIFRLNMISTLFSSLNTDLDDDDQIEDLQNVQPVLIVMQKTMPIFRRIAELWVEELDVLETACSALKHAIVNLKSSFKPMLQDLCYFIVAIFQTRCCAPTLEISKTAIVIFYKDEGCKSLMQRLLVEFVSHSFKLFESTPENGFSNIAETIEMFYACLLQIVKKIPQSLDDKAIAYDRLIFYALKAMTLPENGPIRTSIQFLSHFVMQSRNYPQMTVAVLTAGEEILKTAVVCVACVTPRQQVEKFADIFLSVNKKYPAELAIWLRNIMLQSPNFPTNLVDEAEKSRFITQIIREKVNKRLLQQHITEFAIKARGLSDKFQ</sequence>
<comment type="similarity">
    <text evidence="2">Belongs to the importin beta family.</text>
</comment>
<evidence type="ECO:0000256" key="1">
    <source>
        <dbReference type="ARBA" id="ARBA00004123"/>
    </source>
</evidence>
<dbReference type="GO" id="GO:0005737">
    <property type="term" value="C:cytoplasm"/>
    <property type="evidence" value="ECO:0007669"/>
    <property type="project" value="TreeGrafter"/>
</dbReference>
<dbReference type="InterPro" id="IPR040709">
    <property type="entry name" value="Importin_rep_1"/>
</dbReference>
<comment type="subunit">
    <text evidence="3">Interacts with UBC9, RAN, RBM8A, eIF-1A and PAX6.</text>
</comment>
<evidence type="ECO:0000313" key="10">
    <source>
        <dbReference type="Proteomes" id="UP000078200"/>
    </source>
</evidence>
<dbReference type="InterPro" id="IPR016024">
    <property type="entry name" value="ARM-type_fold"/>
</dbReference>
<dbReference type="InterPro" id="IPR058537">
    <property type="entry name" value="TPR_TNPO3_IPO13_4th"/>
</dbReference>
<keyword evidence="6" id="KW-0677">Repeat</keyword>
<dbReference type="PROSITE" id="PS50166">
    <property type="entry name" value="IMPORTIN_B_NT"/>
    <property type="match status" value="1"/>
</dbReference>
<organism evidence="9 10">
    <name type="scientific">Glossina austeni</name>
    <name type="common">Savannah tsetse fly</name>
    <dbReference type="NCBI Taxonomy" id="7395"/>
    <lineage>
        <taxon>Eukaryota</taxon>
        <taxon>Metazoa</taxon>
        <taxon>Ecdysozoa</taxon>
        <taxon>Arthropoda</taxon>
        <taxon>Hexapoda</taxon>
        <taxon>Insecta</taxon>
        <taxon>Pterygota</taxon>
        <taxon>Neoptera</taxon>
        <taxon>Endopterygota</taxon>
        <taxon>Diptera</taxon>
        <taxon>Brachycera</taxon>
        <taxon>Muscomorpha</taxon>
        <taxon>Hippoboscoidea</taxon>
        <taxon>Glossinidae</taxon>
        <taxon>Glossina</taxon>
    </lineage>
</organism>
<dbReference type="Pfam" id="PF24139">
    <property type="entry name" value="TPR_TNPO3_IPO13_4th"/>
    <property type="match status" value="1"/>
</dbReference>
<dbReference type="InterPro" id="IPR013598">
    <property type="entry name" value="Exportin-1/Importin-b-like"/>
</dbReference>
<evidence type="ECO:0000256" key="6">
    <source>
        <dbReference type="ARBA" id="ARBA00022737"/>
    </source>
</evidence>
<dbReference type="AlphaFoldDB" id="A0A1A9VFL7"/>
<reference evidence="9" key="1">
    <citation type="submission" date="2020-05" db="UniProtKB">
        <authorList>
            <consortium name="EnsemblMetazoa"/>
        </authorList>
    </citation>
    <scope>IDENTIFICATION</scope>
    <source>
        <strain evidence="9">TTRI</strain>
    </source>
</reference>
<keyword evidence="10" id="KW-1185">Reference proteome</keyword>
<dbReference type="PANTHER" id="PTHR12363:SF33">
    <property type="entry name" value="IMPORTIN-13"/>
    <property type="match status" value="1"/>
</dbReference>
<keyword evidence="7" id="KW-0539">Nucleus</keyword>
<evidence type="ECO:0000259" key="8">
    <source>
        <dbReference type="PROSITE" id="PS50166"/>
    </source>
</evidence>
<dbReference type="SUPFAM" id="SSF48371">
    <property type="entry name" value="ARM repeat"/>
    <property type="match status" value="1"/>
</dbReference>
<dbReference type="GO" id="GO:0005634">
    <property type="term" value="C:nucleus"/>
    <property type="evidence" value="ECO:0007669"/>
    <property type="project" value="UniProtKB-SubCell"/>
</dbReference>
<dbReference type="InterPro" id="IPR040520">
    <property type="entry name" value="Importin_rep_3"/>
</dbReference>
<dbReference type="FunFam" id="1.25.10.10:FF:000758">
    <property type="entry name" value="Cadmus, isoform A"/>
    <property type="match status" value="1"/>
</dbReference>
<evidence type="ECO:0000256" key="5">
    <source>
        <dbReference type="ARBA" id="ARBA00022448"/>
    </source>
</evidence>
<dbReference type="STRING" id="7395.A0A1A9VFL7"/>
<evidence type="ECO:0000256" key="3">
    <source>
        <dbReference type="ARBA" id="ARBA00011422"/>
    </source>
</evidence>
<dbReference type="InterPro" id="IPR051345">
    <property type="entry name" value="Importin_beta-like_NTR"/>
</dbReference>
<accession>A0A1A9VFL7</accession>
<proteinExistence type="inferred from homology"/>
<dbReference type="Pfam" id="PF18773">
    <property type="entry name" value="Importin_rep"/>
    <property type="match status" value="1"/>
</dbReference>
<keyword evidence="5" id="KW-0813">Transport</keyword>
<evidence type="ECO:0000313" key="9">
    <source>
        <dbReference type="EnsemblMetazoa" id="GAUT035714-PA"/>
    </source>
</evidence>
<dbReference type="InterPro" id="IPR011989">
    <property type="entry name" value="ARM-like"/>
</dbReference>
<protein>
    <recommendedName>
        <fullName evidence="4">Importin-13</fullName>
    </recommendedName>
</protein>
<dbReference type="Proteomes" id="UP000078200">
    <property type="component" value="Unassembled WGS sequence"/>
</dbReference>
<dbReference type="EnsemblMetazoa" id="GAUT035714-RA">
    <property type="protein sequence ID" value="GAUT035714-PA"/>
    <property type="gene ID" value="GAUT035714"/>
</dbReference>
<dbReference type="VEuPathDB" id="VectorBase:GAUT035714"/>
<dbReference type="Pfam" id="PF18806">
    <property type="entry name" value="Importin_rep_3"/>
    <property type="match status" value="1"/>
</dbReference>
<name>A0A1A9VFL7_GLOAU</name>
<dbReference type="Gene3D" id="1.25.10.10">
    <property type="entry name" value="Leucine-rich Repeat Variant"/>
    <property type="match status" value="1"/>
</dbReference>
<dbReference type="Pfam" id="PF08389">
    <property type="entry name" value="Xpo1"/>
    <property type="match status" value="1"/>
</dbReference>
<dbReference type="InterPro" id="IPR001494">
    <property type="entry name" value="Importin-beta_N"/>
</dbReference>
<evidence type="ECO:0000256" key="4">
    <source>
        <dbReference type="ARBA" id="ARBA00016020"/>
    </source>
</evidence>
<dbReference type="Pfam" id="PF03810">
    <property type="entry name" value="IBN_N"/>
    <property type="match status" value="1"/>
</dbReference>